<dbReference type="PANTHER" id="PTHR38434">
    <property type="entry name" value="BLL2549 PROTEIN"/>
    <property type="match status" value="1"/>
</dbReference>
<feature type="transmembrane region" description="Helical" evidence="2">
    <location>
        <begin position="220"/>
        <end position="241"/>
    </location>
</feature>
<protein>
    <submittedName>
        <fullName evidence="3">DUF2339 domain-containing protein</fullName>
    </submittedName>
</protein>
<feature type="compositionally biased region" description="Low complexity" evidence="1">
    <location>
        <begin position="66"/>
        <end position="103"/>
    </location>
</feature>
<gene>
    <name evidence="3" type="ORF">D9T17_22445</name>
</gene>
<feature type="transmembrane region" description="Helical" evidence="2">
    <location>
        <begin position="691"/>
        <end position="713"/>
    </location>
</feature>
<feature type="transmembrane region" description="Helical" evidence="2">
    <location>
        <begin position="547"/>
        <end position="569"/>
    </location>
</feature>
<feature type="transmembrane region" description="Helical" evidence="2">
    <location>
        <begin position="383"/>
        <end position="400"/>
    </location>
</feature>
<dbReference type="Pfam" id="PF10101">
    <property type="entry name" value="DUF2339"/>
    <property type="match status" value="1"/>
</dbReference>
<accession>A0A3N2RBP1</accession>
<keyword evidence="2" id="KW-0472">Membrane</keyword>
<dbReference type="InterPro" id="IPR014600">
    <property type="entry name" value="UCP035905_mem"/>
</dbReference>
<feature type="compositionally biased region" description="Pro residues" evidence="1">
    <location>
        <begin position="123"/>
        <end position="144"/>
    </location>
</feature>
<feature type="region of interest" description="Disordered" evidence="1">
    <location>
        <begin position="907"/>
        <end position="929"/>
    </location>
</feature>
<feature type="transmembrane region" description="Helical" evidence="2">
    <location>
        <begin position="195"/>
        <end position="213"/>
    </location>
</feature>
<feature type="transmembrane region" description="Helical" evidence="2">
    <location>
        <begin position="855"/>
        <end position="873"/>
    </location>
</feature>
<feature type="transmembrane region" description="Helical" evidence="2">
    <location>
        <begin position="481"/>
        <end position="500"/>
    </location>
</feature>
<dbReference type="InterPro" id="IPR019286">
    <property type="entry name" value="DUF2339_TM"/>
</dbReference>
<proteinExistence type="predicted"/>
<feature type="transmembrane region" description="Helical" evidence="2">
    <location>
        <begin position="827"/>
        <end position="848"/>
    </location>
</feature>
<feature type="transmembrane region" description="Helical" evidence="2">
    <location>
        <begin position="879"/>
        <end position="902"/>
    </location>
</feature>
<feature type="transmembrane region" description="Helical" evidence="2">
    <location>
        <begin position="765"/>
        <end position="787"/>
    </location>
</feature>
<dbReference type="AlphaFoldDB" id="A0A3N2RBP1"/>
<feature type="transmembrane region" description="Helical" evidence="2">
    <location>
        <begin position="512"/>
        <end position="535"/>
    </location>
</feature>
<evidence type="ECO:0000256" key="1">
    <source>
        <dbReference type="SAM" id="MobiDB-lite"/>
    </source>
</evidence>
<feature type="transmembrane region" description="Helical" evidence="2">
    <location>
        <begin position="575"/>
        <end position="593"/>
    </location>
</feature>
<feature type="transmembrane region" description="Helical" evidence="2">
    <location>
        <begin position="298"/>
        <end position="317"/>
    </location>
</feature>
<dbReference type="PANTHER" id="PTHR38434:SF1">
    <property type="entry name" value="BLL2549 PROTEIN"/>
    <property type="match status" value="1"/>
</dbReference>
<feature type="transmembrane region" description="Helical" evidence="2">
    <location>
        <begin position="6"/>
        <end position="29"/>
    </location>
</feature>
<feature type="transmembrane region" description="Helical" evidence="2">
    <location>
        <begin position="432"/>
        <end position="449"/>
    </location>
</feature>
<reference evidence="3 4" key="1">
    <citation type="submission" date="2018-10" db="EMBL/GenBank/DDBJ databases">
        <title>The genome of Lysobacter enzymogenes OH11.</title>
        <authorList>
            <person name="Liu F."/>
            <person name="Zhao Y."/>
            <person name="Qian G."/>
            <person name="Chen Y."/>
            <person name="Xu H."/>
        </authorList>
    </citation>
    <scope>NUCLEOTIDE SEQUENCE [LARGE SCALE GENOMIC DNA]</scope>
    <source>
        <strain evidence="3 4">OH11</strain>
    </source>
</reference>
<feature type="transmembrane region" description="Helical" evidence="2">
    <location>
        <begin position="406"/>
        <end position="425"/>
    </location>
</feature>
<name>A0A3N2RBP1_LYSEN</name>
<feature type="compositionally biased region" description="Low complexity" evidence="1">
    <location>
        <begin position="111"/>
        <end position="122"/>
    </location>
</feature>
<comment type="caution">
    <text evidence="3">The sequence shown here is derived from an EMBL/GenBank/DDBJ whole genome shotgun (WGS) entry which is preliminary data.</text>
</comment>
<feature type="transmembrane region" description="Helical" evidence="2">
    <location>
        <begin position="658"/>
        <end position="679"/>
    </location>
</feature>
<evidence type="ECO:0000313" key="3">
    <source>
        <dbReference type="EMBL" id="ROU04879.1"/>
    </source>
</evidence>
<feature type="transmembrane region" description="Helical" evidence="2">
    <location>
        <begin position="353"/>
        <end position="371"/>
    </location>
</feature>
<dbReference type="RefSeq" id="WP_123649523.1">
    <property type="nucleotide sequence ID" value="NZ_RCTY01000055.1"/>
</dbReference>
<feature type="transmembrane region" description="Helical" evidence="2">
    <location>
        <begin position="273"/>
        <end position="292"/>
    </location>
</feature>
<dbReference type="Proteomes" id="UP000275910">
    <property type="component" value="Unassembled WGS sequence"/>
</dbReference>
<feature type="transmembrane region" description="Helical" evidence="2">
    <location>
        <begin position="630"/>
        <end position="646"/>
    </location>
</feature>
<keyword evidence="2" id="KW-0812">Transmembrane</keyword>
<dbReference type="EMBL" id="RCTY01000055">
    <property type="protein sequence ID" value="ROU04879.1"/>
    <property type="molecule type" value="Genomic_DNA"/>
</dbReference>
<feature type="region of interest" description="Disordered" evidence="1">
    <location>
        <begin position="43"/>
        <end position="144"/>
    </location>
</feature>
<feature type="transmembrane region" description="Helical" evidence="2">
    <location>
        <begin position="322"/>
        <end position="341"/>
    </location>
</feature>
<sequence length="929" mass="97915">MESLIVLLALAVLAVPVLLVVALVQLGSLRGRVSGLEREVERLRQSGGPAGNQATLAEPSAREPAARAQGERASAPSVAVPAAPGPASAPAATATPERPAATPAQPPPLPAAAAPPTSTPAAPAAPVPPPRPQAPRAPAAPPPPDVVTVAARWLRRWFTEGNVPVKVGMLVLLAGVAALLKYASDQGWMRVPVELRLAGVAAAAMAALVFGWRQRERKRVFALSLQGGAIGVLLLVVFAAFKLYGMIPAGAAFALSVVLVAGTGVLSVKQNAMALAVFAILAGFLAPIWLSTGSGNHVALFGYYAVLNAGIFAIAWWRPWRVLNLLGFAFTWGIGSLWGVLKYRPEHYSTTEPFLLLFFAFYLLIPVLYARRRAAGRRDLIDGCLVFGTPLIAFSLQTGLLQGARMPLAFCALGLGALYAALAWWLRRDSRFFALSTPYALLGVGFATLAVPLALAAEATACVFALEGAALAWLGLRQRRLLPQLTGAGLQLAAAMAFAIGASDEIWDARSIFLNANFAGALLIALAGLASAASYRRSAGAPAAPAALYYLWGLLWWLGSFAGQIEAFLPSAARANAGLALTVATAWLAAEVFARHPWRALSATAMLAPAVAALFALWHIDGHVSPLRHWGWLAWAVHALLGWRLLRALRASAKGELAFAHLGWLWSWAILPGVCLQLWLRDDATAFGSGWQFAALTAPLLAMAAACLWRPGLIERPVAERFAQWRGGAMAGFALVLGLAVVLRLGSDADPAPLMWLPLLNPQALIQWGTLSVLGAWLASTLVPAGLGRRRVPLLALGGFALVTVEVLRSAHFWGGVAWSPSMYSASLVQTSLTMTWSVLGVAGWIAGSRRGQRGLWLAGAVLMAVVLAKLVLIDRSHLGNLLGIASFIAYGLLCTLVGYFAPAPPSRDAQAEGGEPSSDRRTEQDASA</sequence>
<keyword evidence="2" id="KW-1133">Transmembrane helix</keyword>
<feature type="transmembrane region" description="Helical" evidence="2">
    <location>
        <begin position="163"/>
        <end position="183"/>
    </location>
</feature>
<organism evidence="3 4">
    <name type="scientific">Lysobacter enzymogenes</name>
    <dbReference type="NCBI Taxonomy" id="69"/>
    <lineage>
        <taxon>Bacteria</taxon>
        <taxon>Pseudomonadati</taxon>
        <taxon>Pseudomonadota</taxon>
        <taxon>Gammaproteobacteria</taxon>
        <taxon>Lysobacterales</taxon>
        <taxon>Lysobacteraceae</taxon>
        <taxon>Lysobacter</taxon>
    </lineage>
</organism>
<feature type="transmembrane region" description="Helical" evidence="2">
    <location>
        <begin position="725"/>
        <end position="745"/>
    </location>
</feature>
<evidence type="ECO:0000313" key="4">
    <source>
        <dbReference type="Proteomes" id="UP000275910"/>
    </source>
</evidence>
<feature type="transmembrane region" description="Helical" evidence="2">
    <location>
        <begin position="455"/>
        <end position="474"/>
    </location>
</feature>
<dbReference type="PIRSF" id="PIRSF035905">
    <property type="entry name" value="UCP035905_mp"/>
    <property type="match status" value="1"/>
</dbReference>
<feature type="transmembrane region" description="Helical" evidence="2">
    <location>
        <begin position="600"/>
        <end position="618"/>
    </location>
</feature>
<feature type="compositionally biased region" description="Basic and acidic residues" evidence="1">
    <location>
        <begin position="918"/>
        <end position="929"/>
    </location>
</feature>
<feature type="transmembrane region" description="Helical" evidence="2">
    <location>
        <begin position="247"/>
        <end position="266"/>
    </location>
</feature>
<evidence type="ECO:0000256" key="2">
    <source>
        <dbReference type="SAM" id="Phobius"/>
    </source>
</evidence>
<feature type="transmembrane region" description="Helical" evidence="2">
    <location>
        <begin position="794"/>
        <end position="815"/>
    </location>
</feature>